<comment type="caution">
    <text evidence="1">The sequence shown here is derived from an EMBL/GenBank/DDBJ whole genome shotgun (WGS) entry which is preliminary data.</text>
</comment>
<dbReference type="AlphaFoldDB" id="A0A4Q2RLD7"/>
<sequence>MDDPITRMSHEQCWEFLRRHELGRMAYHLADEVHIVPINYAVDHDPVSGDHSLLFRTAEGSKLLGVVMNADVAFEVDEVDGEHATSVVLRGRGRRLEEDEEHRAENVPLHPWVATPKWNVVEIEVTEISGRAFDLSLPWQHMIPDAPQ</sequence>
<organism evidence="1 2">
    <name type="scientific">Nocardioides glacieisoli</name>
    <dbReference type="NCBI Taxonomy" id="1168730"/>
    <lineage>
        <taxon>Bacteria</taxon>
        <taxon>Bacillati</taxon>
        <taxon>Actinomycetota</taxon>
        <taxon>Actinomycetes</taxon>
        <taxon>Propionibacteriales</taxon>
        <taxon>Nocardioidaceae</taxon>
        <taxon>Nocardioides</taxon>
    </lineage>
</organism>
<dbReference type="RefSeq" id="WP_129479539.1">
    <property type="nucleotide sequence ID" value="NZ_SDWS01000015.1"/>
</dbReference>
<proteinExistence type="predicted"/>
<keyword evidence="2" id="KW-1185">Reference proteome</keyword>
<name>A0A4Q2RLD7_9ACTN</name>
<dbReference type="Pfam" id="PF12900">
    <property type="entry name" value="Pyridox_ox_2"/>
    <property type="match status" value="1"/>
</dbReference>
<evidence type="ECO:0000313" key="2">
    <source>
        <dbReference type="Proteomes" id="UP000291838"/>
    </source>
</evidence>
<accession>A0A4Q2RLD7</accession>
<dbReference type="InterPro" id="IPR012349">
    <property type="entry name" value="Split_barrel_FMN-bd"/>
</dbReference>
<dbReference type="EMBL" id="SDWS01000015">
    <property type="protein sequence ID" value="RYB88399.1"/>
    <property type="molecule type" value="Genomic_DNA"/>
</dbReference>
<dbReference type="Proteomes" id="UP000291838">
    <property type="component" value="Unassembled WGS sequence"/>
</dbReference>
<gene>
    <name evidence="1" type="ORF">EUA06_21270</name>
</gene>
<dbReference type="SUPFAM" id="SSF50475">
    <property type="entry name" value="FMN-binding split barrel"/>
    <property type="match status" value="1"/>
</dbReference>
<protein>
    <submittedName>
        <fullName evidence="1">Pyridoxamine 5'-phosphate oxidase family protein</fullName>
    </submittedName>
</protein>
<evidence type="ECO:0000313" key="1">
    <source>
        <dbReference type="EMBL" id="RYB88399.1"/>
    </source>
</evidence>
<reference evidence="1 2" key="1">
    <citation type="submission" date="2019-01" db="EMBL/GenBank/DDBJ databases">
        <title>Novel species of Nocardioides.</title>
        <authorList>
            <person name="Liu Q."/>
            <person name="Xin Y.-H."/>
        </authorList>
    </citation>
    <scope>NUCLEOTIDE SEQUENCE [LARGE SCALE GENOMIC DNA]</scope>
    <source>
        <strain evidence="1 2">HLT3-15</strain>
    </source>
</reference>
<dbReference type="Gene3D" id="2.30.110.10">
    <property type="entry name" value="Electron Transport, Fmn-binding Protein, Chain A"/>
    <property type="match status" value="1"/>
</dbReference>
<dbReference type="InterPro" id="IPR024747">
    <property type="entry name" value="Pyridox_Oxase-rel"/>
</dbReference>
<dbReference type="OrthoDB" id="7062584at2"/>